<accession>A0ABS4GY40</accession>
<name>A0ABS4GY40_9BACL</name>
<sequence>MFGVPSGNAGGEFVCCPAVKRFSGATLCQAKEEWMSILRDSVATIPLSKVALRWG</sequence>
<reference evidence="1 2" key="1">
    <citation type="submission" date="2021-03" db="EMBL/GenBank/DDBJ databases">
        <title>Genomic Encyclopedia of Type Strains, Phase IV (KMG-IV): sequencing the most valuable type-strain genomes for metagenomic binning, comparative biology and taxonomic classification.</title>
        <authorList>
            <person name="Goeker M."/>
        </authorList>
    </citation>
    <scope>NUCLEOTIDE SEQUENCE [LARGE SCALE GENOMIC DNA]</scope>
    <source>
        <strain evidence="1 2">DSM 24738</strain>
    </source>
</reference>
<comment type="caution">
    <text evidence="1">The sequence shown here is derived from an EMBL/GenBank/DDBJ whole genome shotgun (WGS) entry which is preliminary data.</text>
</comment>
<keyword evidence="2" id="KW-1185">Reference proteome</keyword>
<evidence type="ECO:0000313" key="2">
    <source>
        <dbReference type="Proteomes" id="UP001519343"/>
    </source>
</evidence>
<proteinExistence type="predicted"/>
<dbReference type="Proteomes" id="UP001519343">
    <property type="component" value="Unassembled WGS sequence"/>
</dbReference>
<gene>
    <name evidence="1" type="ORF">J2Z37_004815</name>
</gene>
<organism evidence="1 2">
    <name type="scientific">Ammoniphilus resinae</name>
    <dbReference type="NCBI Taxonomy" id="861532"/>
    <lineage>
        <taxon>Bacteria</taxon>
        <taxon>Bacillati</taxon>
        <taxon>Bacillota</taxon>
        <taxon>Bacilli</taxon>
        <taxon>Bacillales</taxon>
        <taxon>Paenibacillaceae</taxon>
        <taxon>Aneurinibacillus group</taxon>
        <taxon>Ammoniphilus</taxon>
    </lineage>
</organism>
<dbReference type="RefSeq" id="WP_209812775.1">
    <property type="nucleotide sequence ID" value="NZ_JAGGKT010000028.1"/>
</dbReference>
<protein>
    <submittedName>
        <fullName evidence="1">Uncharacterized protein</fullName>
    </submittedName>
</protein>
<dbReference type="EMBL" id="JAGGKT010000028">
    <property type="protein sequence ID" value="MBP1934795.1"/>
    <property type="molecule type" value="Genomic_DNA"/>
</dbReference>
<evidence type="ECO:0000313" key="1">
    <source>
        <dbReference type="EMBL" id="MBP1934795.1"/>
    </source>
</evidence>